<gene>
    <name evidence="4" type="ORF">B0I36DRAFT_321935</name>
</gene>
<dbReference type="RefSeq" id="XP_046014541.1">
    <property type="nucleotide sequence ID" value="XM_046153783.1"/>
</dbReference>
<dbReference type="Pfam" id="PF12796">
    <property type="entry name" value="Ank_2"/>
    <property type="match status" value="1"/>
</dbReference>
<dbReference type="PANTHER" id="PTHR24126:SF14">
    <property type="entry name" value="ANK_REP_REGION DOMAIN-CONTAINING PROTEIN"/>
    <property type="match status" value="1"/>
</dbReference>
<feature type="repeat" description="ANK" evidence="3">
    <location>
        <begin position="222"/>
        <end position="254"/>
    </location>
</feature>
<name>A0A9P8Y9L6_9PEZI</name>
<dbReference type="InterPro" id="IPR002110">
    <property type="entry name" value="Ankyrin_rpt"/>
</dbReference>
<reference evidence="4" key="1">
    <citation type="journal article" date="2021" name="Nat. Commun.">
        <title>Genetic determinants of endophytism in the Arabidopsis root mycobiome.</title>
        <authorList>
            <person name="Mesny F."/>
            <person name="Miyauchi S."/>
            <person name="Thiergart T."/>
            <person name="Pickel B."/>
            <person name="Atanasova L."/>
            <person name="Karlsson M."/>
            <person name="Huettel B."/>
            <person name="Barry K.W."/>
            <person name="Haridas S."/>
            <person name="Chen C."/>
            <person name="Bauer D."/>
            <person name="Andreopoulos W."/>
            <person name="Pangilinan J."/>
            <person name="LaButti K."/>
            <person name="Riley R."/>
            <person name="Lipzen A."/>
            <person name="Clum A."/>
            <person name="Drula E."/>
            <person name="Henrissat B."/>
            <person name="Kohler A."/>
            <person name="Grigoriev I.V."/>
            <person name="Martin F.M."/>
            <person name="Hacquard S."/>
        </authorList>
    </citation>
    <scope>NUCLEOTIDE SEQUENCE</scope>
    <source>
        <strain evidence="4">MPI-CAGE-CH-0230</strain>
    </source>
</reference>
<comment type="caution">
    <text evidence="4">The sequence shown here is derived from an EMBL/GenBank/DDBJ whole genome shotgun (WGS) entry which is preliminary data.</text>
</comment>
<dbReference type="Pfam" id="PF00023">
    <property type="entry name" value="Ank"/>
    <property type="match status" value="1"/>
</dbReference>
<evidence type="ECO:0000313" key="5">
    <source>
        <dbReference type="Proteomes" id="UP000756346"/>
    </source>
</evidence>
<organism evidence="4 5">
    <name type="scientific">Microdochium trichocladiopsis</name>
    <dbReference type="NCBI Taxonomy" id="1682393"/>
    <lineage>
        <taxon>Eukaryota</taxon>
        <taxon>Fungi</taxon>
        <taxon>Dikarya</taxon>
        <taxon>Ascomycota</taxon>
        <taxon>Pezizomycotina</taxon>
        <taxon>Sordariomycetes</taxon>
        <taxon>Xylariomycetidae</taxon>
        <taxon>Xylariales</taxon>
        <taxon>Microdochiaceae</taxon>
        <taxon>Microdochium</taxon>
    </lineage>
</organism>
<dbReference type="AlphaFoldDB" id="A0A9P8Y9L6"/>
<keyword evidence="5" id="KW-1185">Reference proteome</keyword>
<dbReference type="InterPro" id="IPR036770">
    <property type="entry name" value="Ankyrin_rpt-contain_sf"/>
</dbReference>
<protein>
    <submittedName>
        <fullName evidence="4">Ankyrin repeat-containing domain protein</fullName>
    </submittedName>
</protein>
<dbReference type="PROSITE" id="PS50088">
    <property type="entry name" value="ANK_REPEAT"/>
    <property type="match status" value="3"/>
</dbReference>
<dbReference type="GeneID" id="70183329"/>
<dbReference type="Proteomes" id="UP000756346">
    <property type="component" value="Unassembled WGS sequence"/>
</dbReference>
<evidence type="ECO:0000313" key="4">
    <source>
        <dbReference type="EMBL" id="KAH7033709.1"/>
    </source>
</evidence>
<proteinExistence type="predicted"/>
<dbReference type="Gene3D" id="1.25.40.20">
    <property type="entry name" value="Ankyrin repeat-containing domain"/>
    <property type="match status" value="2"/>
</dbReference>
<dbReference type="PROSITE" id="PS50297">
    <property type="entry name" value="ANK_REP_REGION"/>
    <property type="match status" value="2"/>
</dbReference>
<feature type="repeat" description="ANK" evidence="3">
    <location>
        <begin position="291"/>
        <end position="323"/>
    </location>
</feature>
<keyword evidence="1" id="KW-0677">Repeat</keyword>
<dbReference type="SUPFAM" id="SSF48403">
    <property type="entry name" value="Ankyrin repeat"/>
    <property type="match status" value="1"/>
</dbReference>
<evidence type="ECO:0000256" key="1">
    <source>
        <dbReference type="ARBA" id="ARBA00022737"/>
    </source>
</evidence>
<sequence>MKAMLSISARSKDDRTWFNERKDWHLGEHLLNTLPILEATLEAGVAADSPTKLSDTTTALWRRAGWHRSYGTGRGRDETEEFRVLLQAGANVNFADHETRKTVMMRAAVRRHEFIPLLLDAGARVNLRDSKGKSTLAYAARYPSAKPSTLQRLLDASAVETLAQSKDAGPYASSASDPGTGGIVDWADQDGNTPLMAAISAQNLEAALFLAEGANIHATNNDGHGALLSAVDRGMDEVMAMLLSRGVDIEHRDVRGRTPLMVAIEQWDHHQVKRLLRAGANADALYEASSVTKVPLIMAAAAGKELVVRDLIDHGADMQLVKKLKPDLARQCKIAGNDDLAQWLVKHGMNDREESA</sequence>
<keyword evidence="2 3" id="KW-0040">ANK repeat</keyword>
<feature type="repeat" description="ANK" evidence="3">
    <location>
        <begin position="255"/>
        <end position="287"/>
    </location>
</feature>
<evidence type="ECO:0000256" key="3">
    <source>
        <dbReference type="PROSITE-ProRule" id="PRU00023"/>
    </source>
</evidence>
<accession>A0A9P8Y9L6</accession>
<dbReference type="SMART" id="SM00248">
    <property type="entry name" value="ANK"/>
    <property type="match status" value="6"/>
</dbReference>
<dbReference type="EMBL" id="JAGTJQ010000004">
    <property type="protein sequence ID" value="KAH7033709.1"/>
    <property type="molecule type" value="Genomic_DNA"/>
</dbReference>
<dbReference type="OrthoDB" id="195446at2759"/>
<dbReference type="PANTHER" id="PTHR24126">
    <property type="entry name" value="ANKYRIN REPEAT, PH AND SEC7 DOMAIN CONTAINING PROTEIN SECG-RELATED"/>
    <property type="match status" value="1"/>
</dbReference>
<evidence type="ECO:0000256" key="2">
    <source>
        <dbReference type="ARBA" id="ARBA00023043"/>
    </source>
</evidence>